<dbReference type="VEuPathDB" id="FungiDB:PV06_04280"/>
<dbReference type="PANTHER" id="PTHR39609:SF2">
    <property type="entry name" value="TRANSCRIPTION FACTOR RFEG"/>
    <property type="match status" value="1"/>
</dbReference>
<dbReference type="RefSeq" id="XP_016263359.1">
    <property type="nucleotide sequence ID" value="XM_016405153.1"/>
</dbReference>
<gene>
    <name evidence="2" type="ORF">PV06_04280</name>
</gene>
<dbReference type="Proteomes" id="UP000053342">
    <property type="component" value="Unassembled WGS sequence"/>
</dbReference>
<evidence type="ECO:0000256" key="1">
    <source>
        <dbReference type="SAM" id="MobiDB-lite"/>
    </source>
</evidence>
<feature type="region of interest" description="Disordered" evidence="1">
    <location>
        <begin position="83"/>
        <end position="106"/>
    </location>
</feature>
<dbReference type="STRING" id="215243.A0A0D2DJI0"/>
<organism evidence="2 3">
    <name type="scientific">Exophiala oligosperma</name>
    <dbReference type="NCBI Taxonomy" id="215243"/>
    <lineage>
        <taxon>Eukaryota</taxon>
        <taxon>Fungi</taxon>
        <taxon>Dikarya</taxon>
        <taxon>Ascomycota</taxon>
        <taxon>Pezizomycotina</taxon>
        <taxon>Eurotiomycetes</taxon>
        <taxon>Chaetothyriomycetidae</taxon>
        <taxon>Chaetothyriales</taxon>
        <taxon>Herpotrichiellaceae</taxon>
        <taxon>Exophiala</taxon>
    </lineage>
</organism>
<evidence type="ECO:0000313" key="2">
    <source>
        <dbReference type="EMBL" id="KIW43143.1"/>
    </source>
</evidence>
<dbReference type="GeneID" id="27356354"/>
<protein>
    <submittedName>
        <fullName evidence="2">Uncharacterized protein</fullName>
    </submittedName>
</protein>
<proteinExistence type="predicted"/>
<name>A0A0D2DJI0_9EURO</name>
<sequence>MPQSNGITNGITNGINGTNGTHGTISDYWLPGYGLSRHIVLRQMQYHLGPTATVRPYSYQGREGYLINGRELTKEQIDDLKRQSREYERQQTIRMSGRPMTTTESPERDINEPIVVTIGSRRSAYHRYR</sequence>
<dbReference type="AlphaFoldDB" id="A0A0D2DJI0"/>
<dbReference type="EMBL" id="KN847335">
    <property type="protein sequence ID" value="KIW43143.1"/>
    <property type="molecule type" value="Genomic_DNA"/>
</dbReference>
<accession>A0A0D2DJI0</accession>
<dbReference type="HOGENOM" id="CLU_126642_1_1_1"/>
<feature type="compositionally biased region" description="Polar residues" evidence="1">
    <location>
        <begin position="92"/>
        <end position="104"/>
    </location>
</feature>
<reference evidence="2 3" key="1">
    <citation type="submission" date="2015-01" db="EMBL/GenBank/DDBJ databases">
        <title>The Genome Sequence of Exophiala oligosperma CBS72588.</title>
        <authorList>
            <consortium name="The Broad Institute Genomics Platform"/>
            <person name="Cuomo C."/>
            <person name="de Hoog S."/>
            <person name="Gorbushina A."/>
            <person name="Stielow B."/>
            <person name="Teixiera M."/>
            <person name="Abouelleil A."/>
            <person name="Chapman S.B."/>
            <person name="Priest M."/>
            <person name="Young S.K."/>
            <person name="Wortman J."/>
            <person name="Nusbaum C."/>
            <person name="Birren B."/>
        </authorList>
    </citation>
    <scope>NUCLEOTIDE SEQUENCE [LARGE SCALE GENOMIC DNA]</scope>
    <source>
        <strain evidence="2 3">CBS 72588</strain>
    </source>
</reference>
<evidence type="ECO:0000313" key="3">
    <source>
        <dbReference type="Proteomes" id="UP000053342"/>
    </source>
</evidence>
<keyword evidence="3" id="KW-1185">Reference proteome</keyword>
<dbReference type="PANTHER" id="PTHR39609">
    <property type="entry name" value="RFEG-RELATED"/>
    <property type="match status" value="1"/>
</dbReference>